<dbReference type="GO" id="GO:0030148">
    <property type="term" value="P:sphingolipid biosynthetic process"/>
    <property type="evidence" value="ECO:0007669"/>
    <property type="project" value="TreeGrafter"/>
</dbReference>
<evidence type="ECO:0000256" key="8">
    <source>
        <dbReference type="ARBA" id="ARBA00023098"/>
    </source>
</evidence>
<dbReference type="AlphaFoldDB" id="A0A1I7XZ26"/>
<protein>
    <recommendedName>
        <fullName evidence="11">Elongation of very long chain fatty acids protein</fullName>
        <ecNumber evidence="11">2.3.1.199</ecNumber>
    </recommendedName>
    <alternativeName>
        <fullName evidence="11">Very-long-chain 3-oxoacyl-CoA synthase</fullName>
    </alternativeName>
</protein>
<proteinExistence type="inferred from homology"/>
<evidence type="ECO:0000256" key="5">
    <source>
        <dbReference type="ARBA" id="ARBA00022692"/>
    </source>
</evidence>
<keyword evidence="8 11" id="KW-0443">Lipid metabolism</keyword>
<feature type="transmembrane region" description="Helical" evidence="11">
    <location>
        <begin position="60"/>
        <end position="82"/>
    </location>
</feature>
<comment type="subcellular location">
    <subcellularLocation>
        <location evidence="1">Membrane</location>
        <topology evidence="1">Multi-pass membrane protein</topology>
    </subcellularLocation>
</comment>
<dbReference type="PROSITE" id="PS01188">
    <property type="entry name" value="ELO"/>
    <property type="match status" value="1"/>
</dbReference>
<comment type="catalytic activity">
    <reaction evidence="11">
        <text>a very-long-chain acyl-CoA + malonyl-CoA + H(+) = a very-long-chain 3-oxoacyl-CoA + CO2 + CoA</text>
        <dbReference type="Rhea" id="RHEA:32727"/>
        <dbReference type="ChEBI" id="CHEBI:15378"/>
        <dbReference type="ChEBI" id="CHEBI:16526"/>
        <dbReference type="ChEBI" id="CHEBI:57287"/>
        <dbReference type="ChEBI" id="CHEBI:57384"/>
        <dbReference type="ChEBI" id="CHEBI:90725"/>
        <dbReference type="ChEBI" id="CHEBI:90736"/>
        <dbReference type="EC" id="2.3.1.199"/>
    </reaction>
</comment>
<keyword evidence="9 11" id="KW-0472">Membrane</keyword>
<evidence type="ECO:0000256" key="2">
    <source>
        <dbReference type="ARBA" id="ARBA00005194"/>
    </source>
</evidence>
<dbReference type="GO" id="GO:0009922">
    <property type="term" value="F:fatty acid elongase activity"/>
    <property type="evidence" value="ECO:0007669"/>
    <property type="project" value="UniProtKB-EC"/>
</dbReference>
<evidence type="ECO:0000256" key="10">
    <source>
        <dbReference type="ARBA" id="ARBA00023160"/>
    </source>
</evidence>
<reference evidence="13" key="1">
    <citation type="submission" date="2016-11" db="UniProtKB">
        <authorList>
            <consortium name="WormBaseParasite"/>
        </authorList>
    </citation>
    <scope>IDENTIFICATION</scope>
</reference>
<keyword evidence="3 11" id="KW-0444">Lipid biosynthesis</keyword>
<feature type="transmembrane region" description="Helical" evidence="11">
    <location>
        <begin position="30"/>
        <end position="48"/>
    </location>
</feature>
<sequence length="273" mass="31777">MMKLSVPARLLEMFTKPYDHDKATALMWDFLPYSLAASFLYVVVIFSLQRFMRDREPFNLKWPLVFWNYSLAIFSVIGSYYATVDVLTMAAEHSSLTATYCYVGSALTGPNGFWGFLFTMSKLLEFGDTLFIVLRKKPLIFLHWYHHIVTLNFTVFGYAGNNAFTVWLLWLNYLVHSVMYLYYMLSAIGFRPPRFVSKLITSLQLTQFGISLFMFGHIGFLKYVHGQCDFHTSAFVVAVVMEISYLILFAQFFHKAYLKKARNQRSAIQKKDE</sequence>
<dbReference type="GO" id="GO:0005789">
    <property type="term" value="C:endoplasmic reticulum membrane"/>
    <property type="evidence" value="ECO:0007669"/>
    <property type="project" value="TreeGrafter"/>
</dbReference>
<keyword evidence="6 11" id="KW-0276">Fatty acid metabolism</keyword>
<feature type="transmembrane region" description="Helical" evidence="11">
    <location>
        <begin position="166"/>
        <end position="185"/>
    </location>
</feature>
<comment type="similarity">
    <text evidence="11">Belongs to the ELO family.</text>
</comment>
<evidence type="ECO:0000313" key="12">
    <source>
        <dbReference type="Proteomes" id="UP000095287"/>
    </source>
</evidence>
<dbReference type="Pfam" id="PF01151">
    <property type="entry name" value="ELO"/>
    <property type="match status" value="1"/>
</dbReference>
<dbReference type="EC" id="2.3.1.199" evidence="11"/>
<evidence type="ECO:0000256" key="9">
    <source>
        <dbReference type="ARBA" id="ARBA00023136"/>
    </source>
</evidence>
<dbReference type="InterPro" id="IPR030457">
    <property type="entry name" value="ELO_CS"/>
</dbReference>
<keyword evidence="4 11" id="KW-0808">Transferase</keyword>
<evidence type="ECO:0000256" key="7">
    <source>
        <dbReference type="ARBA" id="ARBA00022989"/>
    </source>
</evidence>
<dbReference type="InterPro" id="IPR002076">
    <property type="entry name" value="ELO_fam"/>
</dbReference>
<evidence type="ECO:0000256" key="1">
    <source>
        <dbReference type="ARBA" id="ARBA00004141"/>
    </source>
</evidence>
<feature type="transmembrane region" description="Helical" evidence="11">
    <location>
        <begin position="230"/>
        <end position="253"/>
    </location>
</feature>
<dbReference type="UniPathway" id="UPA00094"/>
<evidence type="ECO:0000256" key="3">
    <source>
        <dbReference type="ARBA" id="ARBA00022516"/>
    </source>
</evidence>
<evidence type="ECO:0000256" key="6">
    <source>
        <dbReference type="ARBA" id="ARBA00022832"/>
    </source>
</evidence>
<dbReference type="GO" id="GO:0042761">
    <property type="term" value="P:very long-chain fatty acid biosynthetic process"/>
    <property type="evidence" value="ECO:0007669"/>
    <property type="project" value="TreeGrafter"/>
</dbReference>
<keyword evidence="12" id="KW-1185">Reference proteome</keyword>
<feature type="transmembrane region" description="Helical" evidence="11">
    <location>
        <begin position="205"/>
        <end position="224"/>
    </location>
</feature>
<keyword evidence="7 11" id="KW-1133">Transmembrane helix</keyword>
<accession>A0A1I7XZ26</accession>
<evidence type="ECO:0000256" key="11">
    <source>
        <dbReference type="RuleBase" id="RU361115"/>
    </source>
</evidence>
<feature type="transmembrane region" description="Helical" evidence="11">
    <location>
        <begin position="141"/>
        <end position="160"/>
    </location>
</feature>
<dbReference type="GO" id="GO:0034626">
    <property type="term" value="P:fatty acid elongation, polyunsaturated fatty acid"/>
    <property type="evidence" value="ECO:0007669"/>
    <property type="project" value="TreeGrafter"/>
</dbReference>
<dbReference type="Proteomes" id="UP000095287">
    <property type="component" value="Unplaced"/>
</dbReference>
<organism evidence="12 13">
    <name type="scientific">Steinernema glaseri</name>
    <dbReference type="NCBI Taxonomy" id="37863"/>
    <lineage>
        <taxon>Eukaryota</taxon>
        <taxon>Metazoa</taxon>
        <taxon>Ecdysozoa</taxon>
        <taxon>Nematoda</taxon>
        <taxon>Chromadorea</taxon>
        <taxon>Rhabditida</taxon>
        <taxon>Tylenchina</taxon>
        <taxon>Panagrolaimomorpha</taxon>
        <taxon>Strongyloidoidea</taxon>
        <taxon>Steinernematidae</taxon>
        <taxon>Steinernema</taxon>
    </lineage>
</organism>
<dbReference type="WBParaSite" id="L893_g11076.t1">
    <property type="protein sequence ID" value="L893_g11076.t1"/>
    <property type="gene ID" value="L893_g11076"/>
</dbReference>
<name>A0A1I7XZ26_9BILA</name>
<evidence type="ECO:0000313" key="13">
    <source>
        <dbReference type="WBParaSite" id="L893_g11076.t1"/>
    </source>
</evidence>
<evidence type="ECO:0000256" key="4">
    <source>
        <dbReference type="ARBA" id="ARBA00022679"/>
    </source>
</evidence>
<dbReference type="GO" id="GO:0019367">
    <property type="term" value="P:fatty acid elongation, saturated fatty acid"/>
    <property type="evidence" value="ECO:0007669"/>
    <property type="project" value="TreeGrafter"/>
</dbReference>
<dbReference type="GO" id="GO:0034625">
    <property type="term" value="P:fatty acid elongation, monounsaturated fatty acid"/>
    <property type="evidence" value="ECO:0007669"/>
    <property type="project" value="TreeGrafter"/>
</dbReference>
<dbReference type="PANTHER" id="PTHR11157:SF17">
    <property type="entry name" value="ELONGATION OF VERY LONG CHAIN FATTY ACIDS PROTEIN 6"/>
    <property type="match status" value="1"/>
</dbReference>
<comment type="pathway">
    <text evidence="2">Lipid metabolism; fatty acid biosynthesis.</text>
</comment>
<keyword evidence="10 11" id="KW-0275">Fatty acid biosynthesis</keyword>
<dbReference type="PANTHER" id="PTHR11157">
    <property type="entry name" value="FATTY ACID ACYL TRANSFERASE-RELATED"/>
    <property type="match status" value="1"/>
</dbReference>
<keyword evidence="5 11" id="KW-0812">Transmembrane</keyword>